<name>A0A916NA92_9FLAO</name>
<gene>
    <name evidence="2" type="ORF">CRYO30217_01275</name>
</gene>
<accession>A0A916NA92</accession>
<keyword evidence="1" id="KW-1133">Transmembrane helix</keyword>
<keyword evidence="1" id="KW-0812">Transmembrane</keyword>
<dbReference type="EMBL" id="OU015584">
    <property type="protein sequence ID" value="CAG5080364.1"/>
    <property type="molecule type" value="Genomic_DNA"/>
</dbReference>
<evidence type="ECO:0000313" key="3">
    <source>
        <dbReference type="Proteomes" id="UP000683507"/>
    </source>
</evidence>
<feature type="transmembrane region" description="Helical" evidence="1">
    <location>
        <begin position="12"/>
        <end position="30"/>
    </location>
</feature>
<sequence length="161" mass="18547">MKMRVLHRYLGYFLAGIMAVYALSGILLIFRTTDFLKSEVVKEKEIEKGLTQEEINPELRLGSFQRNDHGVLYFEHGNYDPTSGMVKAKKMELPYLLDKMTHLHKSSTKDPLFYLNIFFGVALLFFVISAFFMYMPGTDILKKGLYFTLAGVVLTLLLLFI</sequence>
<proteinExistence type="predicted"/>
<dbReference type="Proteomes" id="UP000683507">
    <property type="component" value="Chromosome"/>
</dbReference>
<dbReference type="AlphaFoldDB" id="A0A916NA92"/>
<evidence type="ECO:0000256" key="1">
    <source>
        <dbReference type="SAM" id="Phobius"/>
    </source>
</evidence>
<feature type="transmembrane region" description="Helical" evidence="1">
    <location>
        <begin position="112"/>
        <end position="132"/>
    </location>
</feature>
<protein>
    <recommendedName>
        <fullName evidence="4">PepSY domain-containing protein</fullName>
    </recommendedName>
</protein>
<dbReference type="KEGG" id="ptan:CRYO30217_01275"/>
<feature type="transmembrane region" description="Helical" evidence="1">
    <location>
        <begin position="144"/>
        <end position="160"/>
    </location>
</feature>
<evidence type="ECO:0000313" key="2">
    <source>
        <dbReference type="EMBL" id="CAG5080364.1"/>
    </source>
</evidence>
<keyword evidence="3" id="KW-1185">Reference proteome</keyword>
<reference evidence="2" key="1">
    <citation type="submission" date="2021-04" db="EMBL/GenBank/DDBJ databases">
        <authorList>
            <person name="Rodrigo-Torres L."/>
            <person name="Arahal R. D."/>
            <person name="Lucena T."/>
        </authorList>
    </citation>
    <scope>NUCLEOTIDE SEQUENCE</scope>
    <source>
        <strain evidence="2">AS29M-1</strain>
    </source>
</reference>
<organism evidence="2 3">
    <name type="scientific">Parvicella tangerina</name>
    <dbReference type="NCBI Taxonomy" id="2829795"/>
    <lineage>
        <taxon>Bacteria</taxon>
        <taxon>Pseudomonadati</taxon>
        <taxon>Bacteroidota</taxon>
        <taxon>Flavobacteriia</taxon>
        <taxon>Flavobacteriales</taxon>
        <taxon>Parvicellaceae</taxon>
        <taxon>Parvicella</taxon>
    </lineage>
</organism>
<evidence type="ECO:0008006" key="4">
    <source>
        <dbReference type="Google" id="ProtNLM"/>
    </source>
</evidence>
<keyword evidence="1" id="KW-0472">Membrane</keyword>